<name>A0A1Z3HLM7_9CYAN</name>
<organism evidence="1 2">
    <name type="scientific">Halomicronema hongdechloris C2206</name>
    <dbReference type="NCBI Taxonomy" id="1641165"/>
    <lineage>
        <taxon>Bacteria</taxon>
        <taxon>Bacillati</taxon>
        <taxon>Cyanobacteriota</taxon>
        <taxon>Cyanophyceae</taxon>
        <taxon>Nodosilineales</taxon>
        <taxon>Nodosilineaceae</taxon>
        <taxon>Halomicronema</taxon>
    </lineage>
</organism>
<dbReference type="RefSeq" id="WP_256995583.1">
    <property type="nucleotide sequence ID" value="NZ_CP021983.2"/>
</dbReference>
<evidence type="ECO:0000313" key="2">
    <source>
        <dbReference type="Proteomes" id="UP000191901"/>
    </source>
</evidence>
<keyword evidence="2" id="KW-1185">Reference proteome</keyword>
<proteinExistence type="predicted"/>
<accession>A0A1Z3HLM7</accession>
<protein>
    <submittedName>
        <fullName evidence="1">Uncharacterized protein</fullName>
    </submittedName>
</protein>
<dbReference type="Proteomes" id="UP000191901">
    <property type="component" value="Chromosome"/>
</dbReference>
<dbReference type="EMBL" id="CP021983">
    <property type="protein sequence ID" value="ASC71204.1"/>
    <property type="molecule type" value="Genomic_DNA"/>
</dbReference>
<dbReference type="AlphaFoldDB" id="A0A1Z3HLM7"/>
<evidence type="ECO:0000313" key="1">
    <source>
        <dbReference type="EMBL" id="ASC71204.1"/>
    </source>
</evidence>
<gene>
    <name evidence="1" type="ORF">XM38_021560</name>
</gene>
<dbReference type="KEGG" id="hhg:XM38_021560"/>
<reference evidence="1 2" key="1">
    <citation type="journal article" date="2016" name="Biochim. Biophys. Acta">
        <title>Characterization of red-shifted phycobilisomes isolated from the chlorophyll f-containing cyanobacterium Halomicronema hongdechloris.</title>
        <authorList>
            <person name="Li Y."/>
            <person name="Lin Y."/>
            <person name="Garvey C.J."/>
            <person name="Birch D."/>
            <person name="Corkery R.W."/>
            <person name="Loughlin P.C."/>
            <person name="Scheer H."/>
            <person name="Willows R.D."/>
            <person name="Chen M."/>
        </authorList>
    </citation>
    <scope>NUCLEOTIDE SEQUENCE [LARGE SCALE GENOMIC DNA]</scope>
    <source>
        <strain evidence="1 2">C2206</strain>
    </source>
</reference>
<sequence length="41" mass="4549">MVLIIHLLNAHLFEELVGKPNASTVAENSGNECAHPTYWKT</sequence>